<dbReference type="InterPro" id="IPR011251">
    <property type="entry name" value="Luciferase-like_dom"/>
</dbReference>
<accession>A0ABW5FKB6</accession>
<keyword evidence="3" id="KW-1185">Reference proteome</keyword>
<proteinExistence type="predicted"/>
<evidence type="ECO:0000313" key="2">
    <source>
        <dbReference type="EMBL" id="MFD2415449.1"/>
    </source>
</evidence>
<evidence type="ECO:0000313" key="3">
    <source>
        <dbReference type="Proteomes" id="UP001597417"/>
    </source>
</evidence>
<dbReference type="RefSeq" id="WP_378261250.1">
    <property type="nucleotide sequence ID" value="NZ_JBHUKR010000004.1"/>
</dbReference>
<protein>
    <submittedName>
        <fullName evidence="2">LLM class flavin-dependent oxidoreductase</fullName>
        <ecNumber evidence="2">1.-.-.-</ecNumber>
    </submittedName>
</protein>
<sequence>MTNPIDPYAELIRYYRERWDFYGHDPATAIVGAGTAGFFAAKTSQEAREVYRPIFEARSALQRSLGLDIVFPTLEDFVERSSALIGSPQQIIQKVLRYHEQFGHQVLHVQADGDGLTDKQHRETLELFQSDIAPALRRHIPGPEWKA</sequence>
<dbReference type="Proteomes" id="UP001597417">
    <property type="component" value="Unassembled WGS sequence"/>
</dbReference>
<gene>
    <name evidence="2" type="ORF">ACFSXZ_03810</name>
</gene>
<name>A0ABW5FKB6_9PSEU</name>
<dbReference type="SUPFAM" id="SSF51679">
    <property type="entry name" value="Bacterial luciferase-like"/>
    <property type="match status" value="1"/>
</dbReference>
<feature type="domain" description="Luciferase-like" evidence="1">
    <location>
        <begin position="2"/>
        <end position="104"/>
    </location>
</feature>
<dbReference type="GO" id="GO:0016491">
    <property type="term" value="F:oxidoreductase activity"/>
    <property type="evidence" value="ECO:0007669"/>
    <property type="project" value="UniProtKB-KW"/>
</dbReference>
<dbReference type="InterPro" id="IPR036661">
    <property type="entry name" value="Luciferase-like_sf"/>
</dbReference>
<dbReference type="Gene3D" id="3.20.20.30">
    <property type="entry name" value="Luciferase-like domain"/>
    <property type="match status" value="1"/>
</dbReference>
<keyword evidence="2" id="KW-0560">Oxidoreductase</keyword>
<comment type="caution">
    <text evidence="2">The sequence shown here is derived from an EMBL/GenBank/DDBJ whole genome shotgun (WGS) entry which is preliminary data.</text>
</comment>
<dbReference type="Pfam" id="PF00296">
    <property type="entry name" value="Bac_luciferase"/>
    <property type="match status" value="1"/>
</dbReference>
<dbReference type="EC" id="1.-.-.-" evidence="2"/>
<reference evidence="3" key="1">
    <citation type="journal article" date="2019" name="Int. J. Syst. Evol. Microbiol.">
        <title>The Global Catalogue of Microorganisms (GCM) 10K type strain sequencing project: providing services to taxonomists for standard genome sequencing and annotation.</title>
        <authorList>
            <consortium name="The Broad Institute Genomics Platform"/>
            <consortium name="The Broad Institute Genome Sequencing Center for Infectious Disease"/>
            <person name="Wu L."/>
            <person name="Ma J."/>
        </authorList>
    </citation>
    <scope>NUCLEOTIDE SEQUENCE [LARGE SCALE GENOMIC DNA]</scope>
    <source>
        <strain evidence="3">CGMCC 4.7645</strain>
    </source>
</reference>
<dbReference type="EMBL" id="JBHUKR010000004">
    <property type="protein sequence ID" value="MFD2415449.1"/>
    <property type="molecule type" value="Genomic_DNA"/>
</dbReference>
<organism evidence="2 3">
    <name type="scientific">Amycolatopsis pigmentata</name>
    <dbReference type="NCBI Taxonomy" id="450801"/>
    <lineage>
        <taxon>Bacteria</taxon>
        <taxon>Bacillati</taxon>
        <taxon>Actinomycetota</taxon>
        <taxon>Actinomycetes</taxon>
        <taxon>Pseudonocardiales</taxon>
        <taxon>Pseudonocardiaceae</taxon>
        <taxon>Amycolatopsis</taxon>
    </lineage>
</organism>
<evidence type="ECO:0000259" key="1">
    <source>
        <dbReference type="Pfam" id="PF00296"/>
    </source>
</evidence>